<dbReference type="FunFam" id="3.30.160.60:FF:000060">
    <property type="entry name" value="zinc finger protein 436"/>
    <property type="match status" value="1"/>
</dbReference>
<evidence type="ECO:0000256" key="3">
    <source>
        <dbReference type="ARBA" id="ARBA00022737"/>
    </source>
</evidence>
<dbReference type="PANTHER" id="PTHR47772:SF13">
    <property type="entry name" value="GASTRULA ZINC FINGER PROTEIN XLCGF49.1-LIKE-RELATED"/>
    <property type="match status" value="1"/>
</dbReference>
<keyword evidence="6" id="KW-0805">Transcription regulation</keyword>
<feature type="region of interest" description="Disordered" evidence="10">
    <location>
        <begin position="64"/>
        <end position="86"/>
    </location>
</feature>
<dbReference type="Ensembl" id="ENSPLAT00000020520.1">
    <property type="protein sequence ID" value="ENSPLAP00000027433.1"/>
    <property type="gene ID" value="ENSPLAG00000016039.1"/>
</dbReference>
<evidence type="ECO:0000256" key="6">
    <source>
        <dbReference type="ARBA" id="ARBA00023015"/>
    </source>
</evidence>
<dbReference type="PROSITE" id="PS50157">
    <property type="entry name" value="ZINC_FINGER_C2H2_2"/>
    <property type="match status" value="5"/>
</dbReference>
<dbReference type="Gene3D" id="3.30.160.60">
    <property type="entry name" value="Classic Zinc Finger"/>
    <property type="match status" value="5"/>
</dbReference>
<accession>A0A3B3VQX9</accession>
<evidence type="ECO:0000256" key="9">
    <source>
        <dbReference type="PROSITE-ProRule" id="PRU00042"/>
    </source>
</evidence>
<dbReference type="InterPro" id="IPR036236">
    <property type="entry name" value="Znf_C2H2_sf"/>
</dbReference>
<dbReference type="SMART" id="SM00355">
    <property type="entry name" value="ZnF_C2H2"/>
    <property type="match status" value="5"/>
</dbReference>
<evidence type="ECO:0000256" key="10">
    <source>
        <dbReference type="SAM" id="MobiDB-lite"/>
    </source>
</evidence>
<dbReference type="STRING" id="48699.ENSPLAP00000027433"/>
<reference evidence="12" key="2">
    <citation type="submission" date="2025-09" db="UniProtKB">
        <authorList>
            <consortium name="Ensembl"/>
        </authorList>
    </citation>
    <scope>IDENTIFICATION</scope>
</reference>
<dbReference type="GeneTree" id="ENSGT01150000286939"/>
<feature type="domain" description="C2H2-type" evidence="11">
    <location>
        <begin position="218"/>
        <end position="236"/>
    </location>
</feature>
<dbReference type="Pfam" id="PF13912">
    <property type="entry name" value="zf-C2H2_6"/>
    <property type="match status" value="2"/>
</dbReference>
<evidence type="ECO:0000256" key="1">
    <source>
        <dbReference type="ARBA" id="ARBA00004123"/>
    </source>
</evidence>
<dbReference type="GO" id="GO:0010468">
    <property type="term" value="P:regulation of gene expression"/>
    <property type="evidence" value="ECO:0007669"/>
    <property type="project" value="UniProtKB-ARBA"/>
</dbReference>
<dbReference type="PROSITE" id="PS00028">
    <property type="entry name" value="ZINC_FINGER_C2H2_1"/>
    <property type="match status" value="4"/>
</dbReference>
<reference evidence="12" key="1">
    <citation type="submission" date="2025-08" db="UniProtKB">
        <authorList>
            <consortium name="Ensembl"/>
        </authorList>
    </citation>
    <scope>IDENTIFICATION</scope>
</reference>
<organism evidence="12 13">
    <name type="scientific">Poecilia latipinna</name>
    <name type="common">sailfin molly</name>
    <dbReference type="NCBI Taxonomy" id="48699"/>
    <lineage>
        <taxon>Eukaryota</taxon>
        <taxon>Metazoa</taxon>
        <taxon>Chordata</taxon>
        <taxon>Craniata</taxon>
        <taxon>Vertebrata</taxon>
        <taxon>Euteleostomi</taxon>
        <taxon>Actinopterygii</taxon>
        <taxon>Neopterygii</taxon>
        <taxon>Teleostei</taxon>
        <taxon>Neoteleostei</taxon>
        <taxon>Acanthomorphata</taxon>
        <taxon>Ovalentaria</taxon>
        <taxon>Atherinomorphae</taxon>
        <taxon>Cyprinodontiformes</taxon>
        <taxon>Poeciliidae</taxon>
        <taxon>Poeciliinae</taxon>
        <taxon>Poecilia</taxon>
    </lineage>
</organism>
<proteinExistence type="predicted"/>
<dbReference type="SUPFAM" id="SSF57667">
    <property type="entry name" value="beta-beta-alpha zinc fingers"/>
    <property type="match status" value="3"/>
</dbReference>
<evidence type="ECO:0000259" key="11">
    <source>
        <dbReference type="PROSITE" id="PS50157"/>
    </source>
</evidence>
<evidence type="ECO:0000256" key="8">
    <source>
        <dbReference type="ARBA" id="ARBA00023242"/>
    </source>
</evidence>
<dbReference type="Pfam" id="PF00096">
    <property type="entry name" value="zf-C2H2"/>
    <property type="match status" value="2"/>
</dbReference>
<feature type="domain" description="C2H2-type" evidence="11">
    <location>
        <begin position="162"/>
        <end position="189"/>
    </location>
</feature>
<dbReference type="FunFam" id="3.30.160.60:FF:000624">
    <property type="entry name" value="zinc finger protein 697"/>
    <property type="match status" value="2"/>
</dbReference>
<keyword evidence="5" id="KW-0862">Zinc</keyword>
<evidence type="ECO:0000256" key="7">
    <source>
        <dbReference type="ARBA" id="ARBA00023163"/>
    </source>
</evidence>
<evidence type="ECO:0000313" key="12">
    <source>
        <dbReference type="Ensembl" id="ENSPLAP00000027433.1"/>
    </source>
</evidence>
<keyword evidence="3" id="KW-0677">Repeat</keyword>
<comment type="subcellular location">
    <subcellularLocation>
        <location evidence="1">Nucleus</location>
    </subcellularLocation>
</comment>
<evidence type="ECO:0000256" key="4">
    <source>
        <dbReference type="ARBA" id="ARBA00022771"/>
    </source>
</evidence>
<dbReference type="FunFam" id="3.30.160.60:FF:000100">
    <property type="entry name" value="Zinc finger 45-like"/>
    <property type="match status" value="1"/>
</dbReference>
<dbReference type="InterPro" id="IPR050636">
    <property type="entry name" value="C2H2-ZF_domain-containing"/>
</dbReference>
<evidence type="ECO:0000256" key="5">
    <source>
        <dbReference type="ARBA" id="ARBA00022833"/>
    </source>
</evidence>
<evidence type="ECO:0000313" key="13">
    <source>
        <dbReference type="Proteomes" id="UP000261500"/>
    </source>
</evidence>
<protein>
    <recommendedName>
        <fullName evidence="11">C2H2-type domain-containing protein</fullName>
    </recommendedName>
</protein>
<evidence type="ECO:0000256" key="2">
    <source>
        <dbReference type="ARBA" id="ARBA00022723"/>
    </source>
</evidence>
<dbReference type="GO" id="GO:0008270">
    <property type="term" value="F:zinc ion binding"/>
    <property type="evidence" value="ECO:0007669"/>
    <property type="project" value="UniProtKB-KW"/>
</dbReference>
<keyword evidence="8" id="KW-0539">Nucleus</keyword>
<dbReference type="InterPro" id="IPR013087">
    <property type="entry name" value="Znf_C2H2_type"/>
</dbReference>
<dbReference type="GO" id="GO:0005634">
    <property type="term" value="C:nucleus"/>
    <property type="evidence" value="ECO:0007669"/>
    <property type="project" value="UniProtKB-SubCell"/>
</dbReference>
<dbReference type="AlphaFoldDB" id="A0A3B3VQX9"/>
<name>A0A3B3VQX9_9TELE</name>
<feature type="domain" description="C2H2-type" evidence="11">
    <location>
        <begin position="106"/>
        <end position="133"/>
    </location>
</feature>
<keyword evidence="4 9" id="KW-0863">Zinc-finger</keyword>
<dbReference type="FunFam" id="3.30.160.60:FF:000744">
    <property type="entry name" value="zinc finger E-box-binding homeobox 1"/>
    <property type="match status" value="1"/>
</dbReference>
<keyword evidence="13" id="KW-1185">Reference proteome</keyword>
<sequence>RFRCFVFVFVLTEDFSSSAPLIFLLSNLCISILKSASYAFYRVEKDHSDPEPKSNIVVSQIMTETENQDREESNPEDEESSGNEEKIKQLNENSTTLVIHRVEKPFSCKTCQKVFSKISKLACHMRSHTDERPFSCDTCGKTFAYKSTLNKHVKTHAPRTPHMCNICGKTFIQKNALTCHVRFHTGEKPYLCNTCQKVFSKISKLACHMSSHTDERPFSCDTCGKTFAYKSTLNKHNFVICFVFSTFQSVVSDTHVVVLLEVSLCLHCCHMHARCERLPESRLNTAM</sequence>
<feature type="domain" description="C2H2-type" evidence="11">
    <location>
        <begin position="190"/>
        <end position="217"/>
    </location>
</feature>
<keyword evidence="7" id="KW-0804">Transcription</keyword>
<dbReference type="Proteomes" id="UP000261500">
    <property type="component" value="Unplaced"/>
</dbReference>
<dbReference type="PANTHER" id="PTHR47772">
    <property type="entry name" value="ZINC FINGER PROTEIN 200"/>
    <property type="match status" value="1"/>
</dbReference>
<feature type="domain" description="C2H2-type" evidence="11">
    <location>
        <begin position="134"/>
        <end position="161"/>
    </location>
</feature>
<keyword evidence="2" id="KW-0479">Metal-binding</keyword>